<organism evidence="1 2">
    <name type="scientific">Mycena albidolilacea</name>
    <dbReference type="NCBI Taxonomy" id="1033008"/>
    <lineage>
        <taxon>Eukaryota</taxon>
        <taxon>Fungi</taxon>
        <taxon>Dikarya</taxon>
        <taxon>Basidiomycota</taxon>
        <taxon>Agaricomycotina</taxon>
        <taxon>Agaricomycetes</taxon>
        <taxon>Agaricomycetidae</taxon>
        <taxon>Agaricales</taxon>
        <taxon>Marasmiineae</taxon>
        <taxon>Mycenaceae</taxon>
        <taxon>Mycena</taxon>
    </lineage>
</organism>
<sequence length="190" mass="21140">MDKAGCISRLIGHVPKTRTTRPDGWKYRTKDKVSGLTRCSRMCMGITQYNDDCIEDIRQQCTAVLLHSAVRFLHNIFVNVSGICSYPAGSTSTSKLASDYSYFCLHTCSPHAGWQHFSHFLTNLLKGNLKCNPTVTMPFFDATSHLVDTNILEPFIRDLFALTVHTAPAFDGWVVAAGRLLILLVVEVDG</sequence>
<dbReference type="EMBL" id="JARIHO010000141">
    <property type="protein sequence ID" value="KAJ7301196.1"/>
    <property type="molecule type" value="Genomic_DNA"/>
</dbReference>
<gene>
    <name evidence="1" type="ORF">DFH08DRAFT_827749</name>
</gene>
<evidence type="ECO:0000313" key="1">
    <source>
        <dbReference type="EMBL" id="KAJ7301196.1"/>
    </source>
</evidence>
<reference evidence="1" key="1">
    <citation type="submission" date="2023-03" db="EMBL/GenBank/DDBJ databases">
        <title>Massive genome expansion in bonnet fungi (Mycena s.s.) driven by repeated elements and novel gene families across ecological guilds.</title>
        <authorList>
            <consortium name="Lawrence Berkeley National Laboratory"/>
            <person name="Harder C.B."/>
            <person name="Miyauchi S."/>
            <person name="Viragh M."/>
            <person name="Kuo A."/>
            <person name="Thoen E."/>
            <person name="Andreopoulos B."/>
            <person name="Lu D."/>
            <person name="Skrede I."/>
            <person name="Drula E."/>
            <person name="Henrissat B."/>
            <person name="Morin E."/>
            <person name="Kohler A."/>
            <person name="Barry K."/>
            <person name="LaButti K."/>
            <person name="Morin E."/>
            <person name="Salamov A."/>
            <person name="Lipzen A."/>
            <person name="Mereny Z."/>
            <person name="Hegedus B."/>
            <person name="Baldrian P."/>
            <person name="Stursova M."/>
            <person name="Weitz H."/>
            <person name="Taylor A."/>
            <person name="Grigoriev I.V."/>
            <person name="Nagy L.G."/>
            <person name="Martin F."/>
            <person name="Kauserud H."/>
        </authorList>
    </citation>
    <scope>NUCLEOTIDE SEQUENCE</scope>
    <source>
        <strain evidence="1">CBHHK002</strain>
    </source>
</reference>
<dbReference type="Proteomes" id="UP001218218">
    <property type="component" value="Unassembled WGS sequence"/>
</dbReference>
<accession>A0AAD6YYD4</accession>
<proteinExistence type="predicted"/>
<comment type="caution">
    <text evidence="1">The sequence shown here is derived from an EMBL/GenBank/DDBJ whole genome shotgun (WGS) entry which is preliminary data.</text>
</comment>
<evidence type="ECO:0000313" key="2">
    <source>
        <dbReference type="Proteomes" id="UP001218218"/>
    </source>
</evidence>
<protein>
    <submittedName>
        <fullName evidence="1">Uncharacterized protein</fullName>
    </submittedName>
</protein>
<name>A0AAD6YYD4_9AGAR</name>
<keyword evidence="2" id="KW-1185">Reference proteome</keyword>
<dbReference type="AlphaFoldDB" id="A0AAD6YYD4"/>